<evidence type="ECO:0000256" key="1">
    <source>
        <dbReference type="SAM" id="MobiDB-lite"/>
    </source>
</evidence>
<keyword evidence="3" id="KW-1185">Reference proteome</keyword>
<proteinExistence type="predicted"/>
<accession>A0A7S6BF74</accession>
<reference evidence="2 3" key="1">
    <citation type="submission" date="2020-05" db="EMBL/GenBank/DDBJ databases">
        <authorList>
            <person name="Bohanan V.A."/>
            <person name="Brazelton B.R."/>
            <person name="Coffey L.M."/>
            <person name="Donovan A.R."/>
            <person name="Gales A.C."/>
            <person name="Glasscock A.J."/>
            <person name="Grill M."/>
            <person name="Harper M.C."/>
            <person name="Hollowell C.E."/>
            <person name="Liu T.Y."/>
            <person name="Mansour C."/>
            <person name="McDowell A.D."/>
            <person name="Miller T.E."/>
            <person name="Nash A.G."/>
            <person name="Seo J."/>
            <person name="Sherman Z.A."/>
            <person name="Albert R.M."/>
            <person name="Ayala A."/>
            <person name="Monti D.L."/>
            <person name="Garlena R.A."/>
            <person name="Russell D.A."/>
            <person name="Pope W.H."/>
            <person name="Jacobs-Sera D."/>
            <person name="Hatfull G.F."/>
        </authorList>
    </citation>
    <scope>NUCLEOTIDE SEQUENCE [LARGE SCALE GENOMIC DNA]</scope>
</reference>
<gene>
    <name evidence="2" type="primary">8</name>
    <name evidence="2" type="ORF">Jinkies_8</name>
</gene>
<dbReference type="Pfam" id="PF10123">
    <property type="entry name" value="Mu-like_Pro"/>
    <property type="match status" value="1"/>
</dbReference>
<dbReference type="EMBL" id="MT498043">
    <property type="protein sequence ID" value="QKY78956.1"/>
    <property type="molecule type" value="Genomic_DNA"/>
</dbReference>
<protein>
    <submittedName>
        <fullName evidence="2">Scaffolding protein</fullName>
    </submittedName>
</protein>
<dbReference type="InterPro" id="IPR012106">
    <property type="entry name" value="Phage_Mu_Gp1"/>
</dbReference>
<organism evidence="2 3">
    <name type="scientific">Arthrobacter phage Jinkies</name>
    <dbReference type="NCBI Taxonomy" id="2743903"/>
    <lineage>
        <taxon>Viruses</taxon>
        <taxon>Duplodnaviria</taxon>
        <taxon>Heunggongvirae</taxon>
        <taxon>Uroviricota</taxon>
        <taxon>Caudoviricetes</taxon>
        <taxon>Berryhillviridae</taxon>
        <taxon>Jinkiesvirus</taxon>
        <taxon>Jinkiesvirus jinkies</taxon>
    </lineage>
</organism>
<feature type="region of interest" description="Disordered" evidence="1">
    <location>
        <begin position="173"/>
        <end position="196"/>
    </location>
</feature>
<evidence type="ECO:0000313" key="3">
    <source>
        <dbReference type="Proteomes" id="UP000594363"/>
    </source>
</evidence>
<dbReference type="Proteomes" id="UP000594363">
    <property type="component" value="Segment"/>
</dbReference>
<name>A0A7S6BF74_9CAUD</name>
<sequence length="368" mass="37396">MTIARTTIKGVQLVKTGTWGGMTGQSTITEQHLSDAVQAYADREIDRAAIKIGHDGDLNLGTGHPALGWVENLRLSEDRQTLIGDLSQIPSKLASIIPAAFRRRSVEMRLGVTTPSGRKYAGVLDALSLLGAKAPAVKGLDDIVTLYAAEAGDPDQAQATETVALSIEGAADTAPVPHAPDAAGNAGDGSNNPTERGASVALLDALKKKLGLPETATDAEVEAAVEAAELAAPAEPITDPAPAAAPAPADAEPAPAPAADAASLAEGDTVRVSKVVFGEMQAQLAALTTESAANRKAKALDDAIAAGKISPAERVAFAATLDANEEAGIALLSSLAPRIAVIELGADHAPHADAELDDLERQAIAAGL</sequence>
<feature type="region of interest" description="Disordered" evidence="1">
    <location>
        <begin position="237"/>
        <end position="258"/>
    </location>
</feature>
<evidence type="ECO:0000313" key="2">
    <source>
        <dbReference type="EMBL" id="QKY78956.1"/>
    </source>
</evidence>